<sequence length="680" mass="75739">MCTVLLSLLLTKSASGLLGYDCGGTSFNVTTVSLLEVGECHSTDSRPNSTSIYIQLLQIADYSEVKTISCKIEIDRRMFYCGMHSHVSMVRGGHRKYLLEMDRHRCAALHETGSIVLGNSVSVIGLLPNSTNYRIITFARDANLDGTCKGGDFSDPYGTWNNVVVETSVTISLRNYYAAAKTKMDFVTLRSEVQCILSKNECIDEDGANVFWAPLPVEACNFHAYNVLYQGQAYKIHDSNTEYPVVYSLTTKDITFALSKRSEYNVCGYTLVQTEHPKLLIVETNKNNLFAKFTRISVNNLDIFTYINSKFIYVEKHLKTQMQDLYHNILDQKCKLEQQVLKNVISLAHDQPDAFAYNLMKGPGYMATMSGEVAHIIKCVPMEVARRPTENCYLELPVTTYNKSLYLSPKTRILINSGTPVDCNPLLPIMFKIRGGWISLTPKPAAALSPQILEPMTKPIWKYLDAEHLADSGIYSQEDLSRLRDHIMFPVESISLLNTFARTAAGHRVPLSGISLSSFLDEDTLNKIATSTGERLWGGFLRFGTASAGFIGIWMLIRLIKLLADTAIHGYALHSVYGWSLHLLGAIFSSITSLLLHLGKRNRGLSPQSTDEGALVEANIPKDSPQPTTTTIPATTPLYPKLAISVDDPKEGKQHMIVPNTFPREDNAESNSCPECNQRH</sequence>
<feature type="transmembrane region" description="Helical" evidence="2">
    <location>
        <begin position="536"/>
        <end position="557"/>
    </location>
</feature>
<feature type="transmembrane region" description="Helical" evidence="2">
    <location>
        <begin position="577"/>
        <end position="599"/>
    </location>
</feature>
<organism evidence="4 5">
    <name type="scientific">Cyphomyrmex costatus</name>
    <dbReference type="NCBI Taxonomy" id="456900"/>
    <lineage>
        <taxon>Eukaryota</taxon>
        <taxon>Metazoa</taxon>
        <taxon>Ecdysozoa</taxon>
        <taxon>Arthropoda</taxon>
        <taxon>Hexapoda</taxon>
        <taxon>Insecta</taxon>
        <taxon>Pterygota</taxon>
        <taxon>Neoptera</taxon>
        <taxon>Endopterygota</taxon>
        <taxon>Hymenoptera</taxon>
        <taxon>Apocrita</taxon>
        <taxon>Aculeata</taxon>
        <taxon>Formicoidea</taxon>
        <taxon>Formicidae</taxon>
        <taxon>Myrmicinae</taxon>
        <taxon>Cyphomyrmex</taxon>
    </lineage>
</organism>
<keyword evidence="3" id="KW-0732">Signal</keyword>
<name>A0A151IPG8_9HYME</name>
<dbReference type="EMBL" id="KQ976863">
    <property type="protein sequence ID" value="KYN07861.1"/>
    <property type="molecule type" value="Genomic_DNA"/>
</dbReference>
<dbReference type="Proteomes" id="UP000078542">
    <property type="component" value="Unassembled WGS sequence"/>
</dbReference>
<feature type="compositionally biased region" description="Polar residues" evidence="1">
    <location>
        <begin position="669"/>
        <end position="680"/>
    </location>
</feature>
<protein>
    <recommendedName>
        <fullName evidence="6">Glycoprotein</fullName>
    </recommendedName>
</protein>
<keyword evidence="5" id="KW-1185">Reference proteome</keyword>
<dbReference type="STRING" id="456900.A0A151IPG8"/>
<gene>
    <name evidence="4" type="ORF">ALC62_01167</name>
</gene>
<accession>A0A151IPG8</accession>
<evidence type="ECO:0000256" key="2">
    <source>
        <dbReference type="SAM" id="Phobius"/>
    </source>
</evidence>
<reference evidence="4 5" key="1">
    <citation type="submission" date="2016-03" db="EMBL/GenBank/DDBJ databases">
        <title>Cyphomyrmex costatus WGS genome.</title>
        <authorList>
            <person name="Nygaard S."/>
            <person name="Hu H."/>
            <person name="Boomsma J."/>
            <person name="Zhang G."/>
        </authorList>
    </citation>
    <scope>NUCLEOTIDE SEQUENCE [LARGE SCALE GENOMIC DNA]</scope>
    <source>
        <strain evidence="4">MS0001</strain>
        <tissue evidence="4">Whole body</tissue>
    </source>
</reference>
<evidence type="ECO:0000313" key="4">
    <source>
        <dbReference type="EMBL" id="KYN07861.1"/>
    </source>
</evidence>
<evidence type="ECO:0000256" key="3">
    <source>
        <dbReference type="SAM" id="SignalP"/>
    </source>
</evidence>
<keyword evidence="2" id="KW-0812">Transmembrane</keyword>
<feature type="signal peptide" evidence="3">
    <location>
        <begin position="1"/>
        <end position="16"/>
    </location>
</feature>
<evidence type="ECO:0000313" key="5">
    <source>
        <dbReference type="Proteomes" id="UP000078542"/>
    </source>
</evidence>
<keyword evidence="2" id="KW-0472">Membrane</keyword>
<dbReference type="Pfam" id="PF24664">
    <property type="entry name" value="Monjiviricetes_fusion"/>
    <property type="match status" value="1"/>
</dbReference>
<evidence type="ECO:0008006" key="6">
    <source>
        <dbReference type="Google" id="ProtNLM"/>
    </source>
</evidence>
<proteinExistence type="predicted"/>
<dbReference type="AlphaFoldDB" id="A0A151IPG8"/>
<keyword evidence="2" id="KW-1133">Transmembrane helix</keyword>
<evidence type="ECO:0000256" key="1">
    <source>
        <dbReference type="SAM" id="MobiDB-lite"/>
    </source>
</evidence>
<feature type="chain" id="PRO_5007582270" description="Glycoprotein" evidence="3">
    <location>
        <begin position="17"/>
        <end position="680"/>
    </location>
</feature>
<feature type="region of interest" description="Disordered" evidence="1">
    <location>
        <begin position="653"/>
        <end position="680"/>
    </location>
</feature>